<accession>A0ABM0MX43</accession>
<proteinExistence type="predicted"/>
<name>A0ABM0MX43_SACKO</name>
<feature type="non-terminal residue" evidence="3">
    <location>
        <position position="249"/>
    </location>
</feature>
<evidence type="ECO:0000313" key="3">
    <source>
        <dbReference type="RefSeq" id="XP_006824584.1"/>
    </source>
</evidence>
<evidence type="ECO:0000313" key="2">
    <source>
        <dbReference type="Proteomes" id="UP000694865"/>
    </source>
</evidence>
<gene>
    <name evidence="3" type="primary">LOC102803749</name>
</gene>
<dbReference type="Gene3D" id="1.10.10.60">
    <property type="entry name" value="Homeodomain-like"/>
    <property type="match status" value="1"/>
</dbReference>
<dbReference type="RefSeq" id="XP_006824584.1">
    <property type="nucleotide sequence ID" value="XM_006824521.1"/>
</dbReference>
<feature type="region of interest" description="Disordered" evidence="1">
    <location>
        <begin position="193"/>
        <end position="225"/>
    </location>
</feature>
<dbReference type="GeneID" id="102803749"/>
<reference evidence="3" key="1">
    <citation type="submission" date="2025-08" db="UniProtKB">
        <authorList>
            <consortium name="RefSeq"/>
        </authorList>
    </citation>
    <scope>IDENTIFICATION</scope>
    <source>
        <tissue evidence="3">Testes</tissue>
    </source>
</reference>
<dbReference type="SUPFAM" id="SSF46689">
    <property type="entry name" value="Homeodomain-like"/>
    <property type="match status" value="1"/>
</dbReference>
<keyword evidence="2" id="KW-1185">Reference proteome</keyword>
<evidence type="ECO:0000256" key="1">
    <source>
        <dbReference type="SAM" id="MobiDB-lite"/>
    </source>
</evidence>
<dbReference type="Proteomes" id="UP000694865">
    <property type="component" value="Unplaced"/>
</dbReference>
<dbReference type="InterPro" id="IPR009057">
    <property type="entry name" value="Homeodomain-like_sf"/>
</dbReference>
<organism evidence="2 3">
    <name type="scientific">Saccoglossus kowalevskii</name>
    <name type="common">Acorn worm</name>
    <dbReference type="NCBI Taxonomy" id="10224"/>
    <lineage>
        <taxon>Eukaryota</taxon>
        <taxon>Metazoa</taxon>
        <taxon>Hemichordata</taxon>
        <taxon>Enteropneusta</taxon>
        <taxon>Harrimaniidae</taxon>
        <taxon>Saccoglossus</taxon>
    </lineage>
</organism>
<feature type="compositionally biased region" description="Low complexity" evidence="1">
    <location>
        <begin position="201"/>
        <end position="217"/>
    </location>
</feature>
<sequence length="249" mass="27717">MEMHDASGALPFDIRKVQQRYTFTSRQREVLLKHFNNGMTCQSQAYHEKIMTCAREAEVDFDIVRNWIGNVRRKMRIEANKMQSPSGGMMMGDNCEPKLPRLEDLQNLFGNQPAKPMQGAMLRTSVGFSPPLSHPPQLSIPSMNLQTQLGNHQQLILTEDSAVSMANAAAANPVFNAKPSPHPMQITKVVSNTNNERDRPSSSSTSSMVSSAAVHSAGPQSTAQTIFFSNEKEIRENDIRRTMGNIQQS</sequence>
<protein>
    <submittedName>
        <fullName evidence="3">Uncharacterized protein LOC102803749</fullName>
    </submittedName>
</protein>